<evidence type="ECO:0000259" key="7">
    <source>
        <dbReference type="Pfam" id="PF02776"/>
    </source>
</evidence>
<comment type="caution">
    <text evidence="8">The sequence shown here is derived from an EMBL/GenBank/DDBJ whole genome shotgun (WGS) entry which is preliminary data.</text>
</comment>
<dbReference type="GO" id="GO:0009099">
    <property type="term" value="P:L-valine biosynthetic process"/>
    <property type="evidence" value="ECO:0007669"/>
    <property type="project" value="TreeGrafter"/>
</dbReference>
<dbReference type="GO" id="GO:0030976">
    <property type="term" value="F:thiamine pyrophosphate binding"/>
    <property type="evidence" value="ECO:0007669"/>
    <property type="project" value="InterPro"/>
</dbReference>
<dbReference type="InterPro" id="IPR029061">
    <property type="entry name" value="THDP-binding"/>
</dbReference>
<evidence type="ECO:0000259" key="5">
    <source>
        <dbReference type="Pfam" id="PF00205"/>
    </source>
</evidence>
<comment type="similarity">
    <text evidence="2 4">Belongs to the TPP enzyme family.</text>
</comment>
<dbReference type="PANTHER" id="PTHR18968:SF13">
    <property type="entry name" value="ACETOLACTATE SYNTHASE CATALYTIC SUBUNIT, MITOCHONDRIAL"/>
    <property type="match status" value="1"/>
</dbReference>
<dbReference type="Pfam" id="PF02776">
    <property type="entry name" value="TPP_enzyme_N"/>
    <property type="match status" value="1"/>
</dbReference>
<proteinExistence type="inferred from homology"/>
<dbReference type="CDD" id="cd00568">
    <property type="entry name" value="TPP_enzymes"/>
    <property type="match status" value="1"/>
</dbReference>
<evidence type="ECO:0000256" key="4">
    <source>
        <dbReference type="RuleBase" id="RU362132"/>
    </source>
</evidence>
<comment type="cofactor">
    <cofactor evidence="1">
        <name>thiamine diphosphate</name>
        <dbReference type="ChEBI" id="CHEBI:58937"/>
    </cofactor>
</comment>
<reference evidence="8 9" key="1">
    <citation type="journal article" date="2016" name="Nat. Commun.">
        <title>Thousands of microbial genomes shed light on interconnected biogeochemical processes in an aquifer system.</title>
        <authorList>
            <person name="Anantharaman K."/>
            <person name="Brown C.T."/>
            <person name="Hug L.A."/>
            <person name="Sharon I."/>
            <person name="Castelle C.J."/>
            <person name="Probst A.J."/>
            <person name="Thomas B.C."/>
            <person name="Singh A."/>
            <person name="Wilkins M.J."/>
            <person name="Karaoz U."/>
            <person name="Brodie E.L."/>
            <person name="Williams K.H."/>
            <person name="Hubbard S.S."/>
            <person name="Banfield J.F."/>
        </authorList>
    </citation>
    <scope>NUCLEOTIDE SEQUENCE [LARGE SCALE GENOMIC DNA]</scope>
</reference>
<gene>
    <name evidence="8" type="ORF">A2W54_00715</name>
</gene>
<feature type="domain" description="Thiamine pyrophosphate enzyme central" evidence="5">
    <location>
        <begin position="184"/>
        <end position="284"/>
    </location>
</feature>
<accession>A0A1F5WU50</accession>
<evidence type="ECO:0000313" key="8">
    <source>
        <dbReference type="EMBL" id="OGF79165.1"/>
    </source>
</evidence>
<dbReference type="PANTHER" id="PTHR18968">
    <property type="entry name" value="THIAMINE PYROPHOSPHATE ENZYMES"/>
    <property type="match status" value="1"/>
</dbReference>
<organism evidence="8 9">
    <name type="scientific">Candidatus Giovannonibacteria bacterium RIFCSPHIGHO2_02_43_13</name>
    <dbReference type="NCBI Taxonomy" id="1798330"/>
    <lineage>
        <taxon>Bacteria</taxon>
        <taxon>Candidatus Giovannoniibacteriota</taxon>
    </lineage>
</organism>
<dbReference type="SUPFAM" id="SSF52467">
    <property type="entry name" value="DHS-like NAD/FAD-binding domain"/>
    <property type="match status" value="1"/>
</dbReference>
<evidence type="ECO:0000256" key="2">
    <source>
        <dbReference type="ARBA" id="ARBA00007812"/>
    </source>
</evidence>
<dbReference type="CDD" id="cd07035">
    <property type="entry name" value="TPP_PYR_POX_like"/>
    <property type="match status" value="1"/>
</dbReference>
<dbReference type="Pfam" id="PF00205">
    <property type="entry name" value="TPP_enzyme_M"/>
    <property type="match status" value="1"/>
</dbReference>
<dbReference type="SUPFAM" id="SSF52518">
    <property type="entry name" value="Thiamin diphosphate-binding fold (THDP-binding)"/>
    <property type="match status" value="2"/>
</dbReference>
<dbReference type="GO" id="GO:0050660">
    <property type="term" value="F:flavin adenine dinucleotide binding"/>
    <property type="evidence" value="ECO:0007669"/>
    <property type="project" value="TreeGrafter"/>
</dbReference>
<dbReference type="GO" id="GO:0009097">
    <property type="term" value="P:isoleucine biosynthetic process"/>
    <property type="evidence" value="ECO:0007669"/>
    <property type="project" value="TreeGrafter"/>
</dbReference>
<dbReference type="GO" id="GO:0003984">
    <property type="term" value="F:acetolactate synthase activity"/>
    <property type="evidence" value="ECO:0007669"/>
    <property type="project" value="TreeGrafter"/>
</dbReference>
<dbReference type="Pfam" id="PF02775">
    <property type="entry name" value="TPP_enzyme_C"/>
    <property type="match status" value="1"/>
</dbReference>
<feature type="domain" description="Thiamine pyrophosphate enzyme TPP-binding" evidence="6">
    <location>
        <begin position="364"/>
        <end position="509"/>
    </location>
</feature>
<dbReference type="PROSITE" id="PS00187">
    <property type="entry name" value="TPP_ENZYMES"/>
    <property type="match status" value="1"/>
</dbReference>
<dbReference type="InterPro" id="IPR011766">
    <property type="entry name" value="TPP_enzyme_TPP-bd"/>
</dbReference>
<evidence type="ECO:0000259" key="6">
    <source>
        <dbReference type="Pfam" id="PF02775"/>
    </source>
</evidence>
<dbReference type="Gene3D" id="3.40.50.1220">
    <property type="entry name" value="TPP-binding domain"/>
    <property type="match status" value="1"/>
</dbReference>
<feature type="domain" description="Thiamine pyrophosphate enzyme N-terminal TPP-binding" evidence="7">
    <location>
        <begin position="10"/>
        <end position="107"/>
    </location>
</feature>
<dbReference type="GO" id="GO:0000287">
    <property type="term" value="F:magnesium ion binding"/>
    <property type="evidence" value="ECO:0007669"/>
    <property type="project" value="InterPro"/>
</dbReference>
<dbReference type="AlphaFoldDB" id="A0A1F5WU50"/>
<dbReference type="GO" id="GO:0005948">
    <property type="term" value="C:acetolactate synthase complex"/>
    <property type="evidence" value="ECO:0007669"/>
    <property type="project" value="TreeGrafter"/>
</dbReference>
<dbReference type="Proteomes" id="UP000178425">
    <property type="component" value="Unassembled WGS sequence"/>
</dbReference>
<evidence type="ECO:0008006" key="10">
    <source>
        <dbReference type="Google" id="ProtNLM"/>
    </source>
</evidence>
<dbReference type="InterPro" id="IPR012001">
    <property type="entry name" value="Thiamin_PyroP_enz_TPP-bd_dom"/>
</dbReference>
<dbReference type="Gene3D" id="3.40.50.970">
    <property type="match status" value="2"/>
</dbReference>
<dbReference type="InterPro" id="IPR000399">
    <property type="entry name" value="TPP-bd_CS"/>
</dbReference>
<evidence type="ECO:0000256" key="3">
    <source>
        <dbReference type="ARBA" id="ARBA00023052"/>
    </source>
</evidence>
<evidence type="ECO:0000313" key="9">
    <source>
        <dbReference type="Proteomes" id="UP000178425"/>
    </source>
</evidence>
<keyword evidence="3 4" id="KW-0786">Thiamine pyrophosphate</keyword>
<evidence type="ECO:0000256" key="1">
    <source>
        <dbReference type="ARBA" id="ARBA00001964"/>
    </source>
</evidence>
<dbReference type="InterPro" id="IPR012000">
    <property type="entry name" value="Thiamin_PyroP_enz_cen_dom"/>
</dbReference>
<dbReference type="InterPro" id="IPR029035">
    <property type="entry name" value="DHS-like_NAD/FAD-binding_dom"/>
</dbReference>
<name>A0A1F5WU50_9BACT</name>
<dbReference type="EMBL" id="MFHI01000009">
    <property type="protein sequence ID" value="OGF79165.1"/>
    <property type="molecule type" value="Genomic_DNA"/>
</dbReference>
<sequence length="525" mass="56215">MEIKPHIAKLAEALSEQKIKWAFGVTGGGASLELITALNEKGIKYYPVAHEAAAVMMAGACSKDGITRAAAITIKGPGFANALPGILSNNYEARPAITISEAYSPATPAHKTHKRLDHFAASVVFVKAFSAVDDSGKNLKSLLDIAQKETPGPVHMELYAEAASDGVRENKITATKFSGEEILKEISAVIKNSQKPVLILGSLALRRLDGTDWASFGVPVFTTAAAKGAIDENSAYSGGVISGEVKELSPENLIAHADIIFSVGLRNTEVVNAVPYKSFHINIDSIGGFDGGFDPKINFLIASENLAKIISELKPLFSGKSSGKDLIAEQNANLEKELFSADWMPAPVFRQIQKALPESMLVLDTGFFCTVGETVWKAKSKDNFLGSSNGRFMGTAIPTALGAAISSPNKDIIAVSGDGGIRDYFMEIKLAVENNLPIIFVLMSDGAYGSIAASGRAKGYYEKAFQINNPGWWEAAKAIGCPALKIKSSAELKSALEDRQKTKGPMFLEMSFNPERYAKMAKKLR</sequence>
<dbReference type="InterPro" id="IPR045229">
    <property type="entry name" value="TPP_enz"/>
</dbReference>
<protein>
    <recommendedName>
        <fullName evidence="10">Acetolactate synthase</fullName>
    </recommendedName>
</protein>